<keyword evidence="16" id="KW-1185">Reference proteome</keyword>
<keyword evidence="8" id="KW-0249">Electron transport</keyword>
<dbReference type="EMBL" id="BMZD01000002">
    <property type="protein sequence ID" value="GGZ92308.1"/>
    <property type="molecule type" value="Genomic_DNA"/>
</dbReference>
<keyword evidence="9 13" id="KW-1133">Transmembrane helix</keyword>
<keyword evidence="4" id="KW-1003">Cell membrane</keyword>
<feature type="transmembrane region" description="Helical" evidence="13">
    <location>
        <begin position="52"/>
        <end position="73"/>
    </location>
</feature>
<sequence>MILNDNTDRYSAISITLHWLMLLVMAAAFATIELRVNFERGSDIREGLKHWHFMLGLSVLVLVIVRIAARIMTAGPRPMAEPMWRKVLAKAVHLALYALMIGMPIAGWVILSAEGDPVPFFGLELPPLVSPDKDLAERIEELHELGGTIAYWLIGFHALAALFHHYVLKDGVLLRMRPGR</sequence>
<feature type="transmembrane region" description="Helical" evidence="13">
    <location>
        <begin position="149"/>
        <end position="168"/>
    </location>
</feature>
<keyword evidence="6 13" id="KW-0812">Transmembrane</keyword>
<evidence type="ECO:0000256" key="4">
    <source>
        <dbReference type="ARBA" id="ARBA00022475"/>
    </source>
</evidence>
<keyword evidence="11 13" id="KW-0472">Membrane</keyword>
<evidence type="ECO:0000256" key="1">
    <source>
        <dbReference type="ARBA" id="ARBA00001970"/>
    </source>
</evidence>
<evidence type="ECO:0000256" key="6">
    <source>
        <dbReference type="ARBA" id="ARBA00022692"/>
    </source>
</evidence>
<dbReference type="SUPFAM" id="SSF81342">
    <property type="entry name" value="Transmembrane di-heme cytochromes"/>
    <property type="match status" value="1"/>
</dbReference>
<proteinExistence type="inferred from homology"/>
<evidence type="ECO:0000259" key="14">
    <source>
        <dbReference type="Pfam" id="PF01292"/>
    </source>
</evidence>
<comment type="similarity">
    <text evidence="12">Belongs to the cytochrome b561 family.</text>
</comment>
<keyword evidence="7" id="KW-0479">Metal-binding</keyword>
<dbReference type="PANTHER" id="PTHR30529:SF3">
    <property type="entry name" value="CYTOCHROME B561 HOMOLOG 1"/>
    <property type="match status" value="1"/>
</dbReference>
<feature type="transmembrane region" description="Helical" evidence="13">
    <location>
        <begin position="94"/>
        <end position="111"/>
    </location>
</feature>
<dbReference type="AlphaFoldDB" id="A0A918RCR5"/>
<evidence type="ECO:0000256" key="8">
    <source>
        <dbReference type="ARBA" id="ARBA00022982"/>
    </source>
</evidence>
<evidence type="ECO:0000256" key="11">
    <source>
        <dbReference type="ARBA" id="ARBA00023136"/>
    </source>
</evidence>
<dbReference type="InterPro" id="IPR011577">
    <property type="entry name" value="Cyt_b561_bac/Ni-Hgenase"/>
</dbReference>
<evidence type="ECO:0000256" key="2">
    <source>
        <dbReference type="ARBA" id="ARBA00004651"/>
    </source>
</evidence>
<feature type="domain" description="Cytochrome b561 bacterial/Ni-hydrogenase" evidence="14">
    <location>
        <begin position="9"/>
        <end position="179"/>
    </location>
</feature>
<evidence type="ECO:0000256" key="10">
    <source>
        <dbReference type="ARBA" id="ARBA00023004"/>
    </source>
</evidence>
<evidence type="ECO:0000256" key="9">
    <source>
        <dbReference type="ARBA" id="ARBA00022989"/>
    </source>
</evidence>
<dbReference type="InterPro" id="IPR052168">
    <property type="entry name" value="Cytochrome_b561_oxidase"/>
</dbReference>
<dbReference type="GO" id="GO:0046872">
    <property type="term" value="F:metal ion binding"/>
    <property type="evidence" value="ECO:0007669"/>
    <property type="project" value="UniProtKB-KW"/>
</dbReference>
<dbReference type="InterPro" id="IPR016174">
    <property type="entry name" value="Di-haem_cyt_TM"/>
</dbReference>
<comment type="subcellular location">
    <subcellularLocation>
        <location evidence="2">Cell membrane</location>
        <topology evidence="2">Multi-pass membrane protein</topology>
    </subcellularLocation>
</comment>
<organism evidence="15 16">
    <name type="scientific">Novosphingobium arvoryzae</name>
    <dbReference type="NCBI Taxonomy" id="1256514"/>
    <lineage>
        <taxon>Bacteria</taxon>
        <taxon>Pseudomonadati</taxon>
        <taxon>Pseudomonadota</taxon>
        <taxon>Alphaproteobacteria</taxon>
        <taxon>Sphingomonadales</taxon>
        <taxon>Sphingomonadaceae</taxon>
        <taxon>Novosphingobium</taxon>
    </lineage>
</organism>
<keyword evidence="3" id="KW-0813">Transport</keyword>
<dbReference type="GO" id="GO:0020037">
    <property type="term" value="F:heme binding"/>
    <property type="evidence" value="ECO:0007669"/>
    <property type="project" value="TreeGrafter"/>
</dbReference>
<reference evidence="15" key="1">
    <citation type="journal article" date="2014" name="Int. J. Syst. Evol. Microbiol.">
        <title>Complete genome sequence of Corynebacterium casei LMG S-19264T (=DSM 44701T), isolated from a smear-ripened cheese.</title>
        <authorList>
            <consortium name="US DOE Joint Genome Institute (JGI-PGF)"/>
            <person name="Walter F."/>
            <person name="Albersmeier A."/>
            <person name="Kalinowski J."/>
            <person name="Ruckert C."/>
        </authorList>
    </citation>
    <scope>NUCLEOTIDE SEQUENCE</scope>
    <source>
        <strain evidence="15">KCTC 32422</strain>
    </source>
</reference>
<evidence type="ECO:0000256" key="12">
    <source>
        <dbReference type="ARBA" id="ARBA00037975"/>
    </source>
</evidence>
<dbReference type="GO" id="GO:0005886">
    <property type="term" value="C:plasma membrane"/>
    <property type="evidence" value="ECO:0007669"/>
    <property type="project" value="UniProtKB-SubCell"/>
</dbReference>
<dbReference type="Pfam" id="PF01292">
    <property type="entry name" value="Ni_hydr_CYTB"/>
    <property type="match status" value="1"/>
</dbReference>
<dbReference type="GO" id="GO:0009055">
    <property type="term" value="F:electron transfer activity"/>
    <property type="evidence" value="ECO:0007669"/>
    <property type="project" value="InterPro"/>
</dbReference>
<dbReference type="Proteomes" id="UP000634139">
    <property type="component" value="Unassembled WGS sequence"/>
</dbReference>
<evidence type="ECO:0000256" key="13">
    <source>
        <dbReference type="SAM" id="Phobius"/>
    </source>
</evidence>
<accession>A0A918RCR5</accession>
<dbReference type="PANTHER" id="PTHR30529">
    <property type="entry name" value="CYTOCHROME B561"/>
    <property type="match status" value="1"/>
</dbReference>
<comment type="cofactor">
    <cofactor evidence="1">
        <name>heme b</name>
        <dbReference type="ChEBI" id="CHEBI:60344"/>
    </cofactor>
</comment>
<evidence type="ECO:0000313" key="15">
    <source>
        <dbReference type="EMBL" id="GGZ92308.1"/>
    </source>
</evidence>
<dbReference type="RefSeq" id="WP_189539302.1">
    <property type="nucleotide sequence ID" value="NZ_BMZD01000002.1"/>
</dbReference>
<reference evidence="15" key="2">
    <citation type="submission" date="2020-09" db="EMBL/GenBank/DDBJ databases">
        <authorList>
            <person name="Sun Q."/>
            <person name="Kim S."/>
        </authorList>
    </citation>
    <scope>NUCLEOTIDE SEQUENCE</scope>
    <source>
        <strain evidence="15">KCTC 32422</strain>
    </source>
</reference>
<evidence type="ECO:0000256" key="5">
    <source>
        <dbReference type="ARBA" id="ARBA00022617"/>
    </source>
</evidence>
<protein>
    <submittedName>
        <fullName evidence="15">Cytochrome b561</fullName>
    </submittedName>
</protein>
<name>A0A918RCR5_9SPHN</name>
<evidence type="ECO:0000256" key="7">
    <source>
        <dbReference type="ARBA" id="ARBA00022723"/>
    </source>
</evidence>
<evidence type="ECO:0000313" key="16">
    <source>
        <dbReference type="Proteomes" id="UP000634139"/>
    </source>
</evidence>
<keyword evidence="5" id="KW-0349">Heme</keyword>
<evidence type="ECO:0000256" key="3">
    <source>
        <dbReference type="ARBA" id="ARBA00022448"/>
    </source>
</evidence>
<keyword evidence="10" id="KW-0408">Iron</keyword>
<comment type="caution">
    <text evidence="15">The sequence shown here is derived from an EMBL/GenBank/DDBJ whole genome shotgun (WGS) entry which is preliminary data.</text>
</comment>
<feature type="transmembrane region" description="Helical" evidence="13">
    <location>
        <begin position="12"/>
        <end position="32"/>
    </location>
</feature>
<dbReference type="GO" id="GO:0022904">
    <property type="term" value="P:respiratory electron transport chain"/>
    <property type="evidence" value="ECO:0007669"/>
    <property type="project" value="InterPro"/>
</dbReference>
<gene>
    <name evidence="15" type="ORF">GCM10011617_09740</name>
</gene>